<evidence type="ECO:0000313" key="2">
    <source>
        <dbReference type="Proteomes" id="UP001431783"/>
    </source>
</evidence>
<reference evidence="1 2" key="1">
    <citation type="submission" date="2023-03" db="EMBL/GenBank/DDBJ databases">
        <title>Genome insight into feeding habits of ladybird beetles.</title>
        <authorList>
            <person name="Li H.-S."/>
            <person name="Huang Y.-H."/>
            <person name="Pang H."/>
        </authorList>
    </citation>
    <scope>NUCLEOTIDE SEQUENCE [LARGE SCALE GENOMIC DNA]</scope>
    <source>
        <strain evidence="1">SYSU_2023b</strain>
        <tissue evidence="1">Whole body</tissue>
    </source>
</reference>
<dbReference type="EMBL" id="JARQZJ010000036">
    <property type="protein sequence ID" value="KAK9876382.1"/>
    <property type="molecule type" value="Genomic_DNA"/>
</dbReference>
<evidence type="ECO:0000313" key="1">
    <source>
        <dbReference type="EMBL" id="KAK9876382.1"/>
    </source>
</evidence>
<keyword evidence="2" id="KW-1185">Reference proteome</keyword>
<comment type="caution">
    <text evidence="1">The sequence shown here is derived from an EMBL/GenBank/DDBJ whole genome shotgun (WGS) entry which is preliminary data.</text>
</comment>
<proteinExistence type="predicted"/>
<dbReference type="AlphaFoldDB" id="A0AAW1U6U9"/>
<protein>
    <submittedName>
        <fullName evidence="1">Uncharacterized protein</fullName>
    </submittedName>
</protein>
<name>A0AAW1U6U9_9CUCU</name>
<accession>A0AAW1U6U9</accession>
<sequence>MSAMAMVILTLKQPPKRRQRRYWIHSSLKTGRQLYRASELMKDLILDEADPLNLEYRNDVDVTNFIRMRRSDFQMLLDKGSILDSSELEGVRDADCEYDEIDYGNCEEYPDVENH</sequence>
<dbReference type="Proteomes" id="UP001431783">
    <property type="component" value="Unassembled WGS sequence"/>
</dbReference>
<gene>
    <name evidence="1" type="ORF">WA026_012693</name>
</gene>
<organism evidence="1 2">
    <name type="scientific">Henosepilachna vigintioctopunctata</name>
    <dbReference type="NCBI Taxonomy" id="420089"/>
    <lineage>
        <taxon>Eukaryota</taxon>
        <taxon>Metazoa</taxon>
        <taxon>Ecdysozoa</taxon>
        <taxon>Arthropoda</taxon>
        <taxon>Hexapoda</taxon>
        <taxon>Insecta</taxon>
        <taxon>Pterygota</taxon>
        <taxon>Neoptera</taxon>
        <taxon>Endopterygota</taxon>
        <taxon>Coleoptera</taxon>
        <taxon>Polyphaga</taxon>
        <taxon>Cucujiformia</taxon>
        <taxon>Coccinelloidea</taxon>
        <taxon>Coccinellidae</taxon>
        <taxon>Epilachninae</taxon>
        <taxon>Epilachnini</taxon>
        <taxon>Henosepilachna</taxon>
    </lineage>
</organism>